<dbReference type="Proteomes" id="UP001310594">
    <property type="component" value="Unassembled WGS sequence"/>
</dbReference>
<comment type="caution">
    <text evidence="2">The sequence shown here is derived from an EMBL/GenBank/DDBJ whole genome shotgun (WGS) entry which is preliminary data.</text>
</comment>
<dbReference type="InterPro" id="IPR038765">
    <property type="entry name" value="Papain-like_cys_pep_sf"/>
</dbReference>
<dbReference type="InterPro" id="IPR001447">
    <property type="entry name" value="Arylamine_N-AcTrfase"/>
</dbReference>
<evidence type="ECO:0000313" key="3">
    <source>
        <dbReference type="Proteomes" id="UP001310594"/>
    </source>
</evidence>
<gene>
    <name evidence="2" type="ORF">LTR97_012393</name>
</gene>
<organism evidence="2 3">
    <name type="scientific">Elasticomyces elasticus</name>
    <dbReference type="NCBI Taxonomy" id="574655"/>
    <lineage>
        <taxon>Eukaryota</taxon>
        <taxon>Fungi</taxon>
        <taxon>Dikarya</taxon>
        <taxon>Ascomycota</taxon>
        <taxon>Pezizomycotina</taxon>
        <taxon>Dothideomycetes</taxon>
        <taxon>Dothideomycetidae</taxon>
        <taxon>Mycosphaerellales</taxon>
        <taxon>Teratosphaeriaceae</taxon>
        <taxon>Elasticomyces</taxon>
    </lineage>
</organism>
<dbReference type="EMBL" id="JAVRQU010000026">
    <property type="protein sequence ID" value="KAK5690205.1"/>
    <property type="molecule type" value="Genomic_DNA"/>
</dbReference>
<dbReference type="GO" id="GO:0016407">
    <property type="term" value="F:acetyltransferase activity"/>
    <property type="evidence" value="ECO:0007669"/>
    <property type="project" value="InterPro"/>
</dbReference>
<dbReference type="Pfam" id="PF00797">
    <property type="entry name" value="Acetyltransf_2"/>
    <property type="match status" value="1"/>
</dbReference>
<evidence type="ECO:0000256" key="1">
    <source>
        <dbReference type="ARBA" id="ARBA00006547"/>
    </source>
</evidence>
<proteinExistence type="inferred from homology"/>
<dbReference type="PANTHER" id="PTHR11786:SF0">
    <property type="entry name" value="ARYLAMINE N-ACETYLTRANSFERASE 4-RELATED"/>
    <property type="match status" value="1"/>
</dbReference>
<evidence type="ECO:0008006" key="4">
    <source>
        <dbReference type="Google" id="ProtNLM"/>
    </source>
</evidence>
<dbReference type="SUPFAM" id="SSF54001">
    <property type="entry name" value="Cysteine proteinases"/>
    <property type="match status" value="1"/>
</dbReference>
<protein>
    <recommendedName>
        <fullName evidence="4">Arylamine N-acetyltransferase</fullName>
    </recommendedName>
</protein>
<comment type="similarity">
    <text evidence="1">Belongs to the arylamine N-acetyltransferase family.</text>
</comment>
<dbReference type="PANTHER" id="PTHR11786">
    <property type="entry name" value="N-HYDROXYARYLAMINE O-ACETYLTRANSFERASE"/>
    <property type="match status" value="1"/>
</dbReference>
<dbReference type="Gene3D" id="3.30.2140.20">
    <property type="match status" value="1"/>
</dbReference>
<accession>A0AAN7VVR7</accession>
<name>A0AAN7VVR7_9PEZI</name>
<sequence>MASAYTTDQLENFLSLIGLPESSKPSNNPQRDLALLTTLHVHTISTIPYENLSLHYSARKGVSLDPADLYQKIVDNGRGRGGYCMENSLFYMHMLKALGFRVYPVGVRIRLRDEGVPQGNFVGWVHIVNIVTLDDGTRWMVDVGFGGDGATKPLPLTEGAITSNLGTQDIRLIRDFIPEQTDRSPDRKLWLYQYRNGAQMDWNTYYAFSPELEFFPADFNVMNHWTSTHPSQKQTFTVLAILFLRRPGAGGQDEIYGKRMMVNGIIKENLGGKTVVLKQCSSESERLEALAELFSISVTPEESEGIRSHSTELMG</sequence>
<dbReference type="AlphaFoldDB" id="A0AAN7VVR7"/>
<evidence type="ECO:0000313" key="2">
    <source>
        <dbReference type="EMBL" id="KAK5690205.1"/>
    </source>
</evidence>
<dbReference type="InterPro" id="IPR053710">
    <property type="entry name" value="Arylamine_NAT_domain_sf"/>
</dbReference>
<reference evidence="2" key="1">
    <citation type="submission" date="2023-08" db="EMBL/GenBank/DDBJ databases">
        <title>Black Yeasts Isolated from many extreme environments.</title>
        <authorList>
            <person name="Coleine C."/>
            <person name="Stajich J.E."/>
            <person name="Selbmann L."/>
        </authorList>
    </citation>
    <scope>NUCLEOTIDE SEQUENCE</scope>
    <source>
        <strain evidence="2">CCFEE 5810</strain>
    </source>
</reference>